<feature type="transmembrane region" description="Helical" evidence="6">
    <location>
        <begin position="210"/>
        <end position="230"/>
    </location>
</feature>
<evidence type="ECO:0000256" key="3">
    <source>
        <dbReference type="ARBA" id="ARBA00022692"/>
    </source>
</evidence>
<dbReference type="AlphaFoldDB" id="A0A397UYA5"/>
<comment type="subcellular location">
    <subcellularLocation>
        <location evidence="1">Membrane</location>
        <topology evidence="1">Multi-pass membrane protein</topology>
    </subcellularLocation>
</comment>
<dbReference type="InterPro" id="IPR020846">
    <property type="entry name" value="MFS_dom"/>
</dbReference>
<evidence type="ECO:0000313" key="8">
    <source>
        <dbReference type="EMBL" id="RIB15135.1"/>
    </source>
</evidence>
<keyword evidence="3 6" id="KW-0812">Transmembrane</keyword>
<feature type="transmembrane region" description="Helical" evidence="6">
    <location>
        <begin position="268"/>
        <end position="290"/>
    </location>
</feature>
<evidence type="ECO:0000256" key="2">
    <source>
        <dbReference type="ARBA" id="ARBA00022448"/>
    </source>
</evidence>
<evidence type="ECO:0000313" key="9">
    <source>
        <dbReference type="Proteomes" id="UP000266673"/>
    </source>
</evidence>
<dbReference type="Gene3D" id="1.20.1720.10">
    <property type="entry name" value="Multidrug resistance protein D"/>
    <property type="match status" value="1"/>
</dbReference>
<gene>
    <name evidence="8" type="ORF">C2G38_2247840</name>
</gene>
<dbReference type="Pfam" id="PF07690">
    <property type="entry name" value="MFS_1"/>
    <property type="match status" value="1"/>
</dbReference>
<feature type="transmembrane region" description="Helical" evidence="6">
    <location>
        <begin position="310"/>
        <end position="332"/>
    </location>
</feature>
<comment type="caution">
    <text evidence="8">The sequence shown here is derived from an EMBL/GenBank/DDBJ whole genome shotgun (WGS) entry which is preliminary data.</text>
</comment>
<feature type="transmembrane region" description="Helical" evidence="6">
    <location>
        <begin position="353"/>
        <end position="376"/>
    </location>
</feature>
<dbReference type="SUPFAM" id="SSF103473">
    <property type="entry name" value="MFS general substrate transporter"/>
    <property type="match status" value="1"/>
</dbReference>
<dbReference type="OrthoDB" id="440553at2759"/>
<feature type="transmembrane region" description="Helical" evidence="6">
    <location>
        <begin position="122"/>
        <end position="144"/>
    </location>
</feature>
<dbReference type="InterPro" id="IPR011701">
    <property type="entry name" value="MFS"/>
</dbReference>
<dbReference type="PANTHER" id="PTHR23502:SF132">
    <property type="entry name" value="POLYAMINE TRANSPORTER 2-RELATED"/>
    <property type="match status" value="1"/>
</dbReference>
<feature type="transmembrane region" description="Helical" evidence="6">
    <location>
        <begin position="62"/>
        <end position="85"/>
    </location>
</feature>
<evidence type="ECO:0000256" key="4">
    <source>
        <dbReference type="ARBA" id="ARBA00022989"/>
    </source>
</evidence>
<feature type="transmembrane region" description="Helical" evidence="6">
    <location>
        <begin position="183"/>
        <end position="204"/>
    </location>
</feature>
<accession>A0A397UYA5</accession>
<dbReference type="STRING" id="44941.A0A397UYA5"/>
<feature type="transmembrane region" description="Helical" evidence="6">
    <location>
        <begin position="97"/>
        <end position="115"/>
    </location>
</feature>
<dbReference type="PANTHER" id="PTHR23502">
    <property type="entry name" value="MAJOR FACILITATOR SUPERFAMILY"/>
    <property type="match status" value="1"/>
</dbReference>
<feature type="transmembrane region" description="Helical" evidence="6">
    <location>
        <begin position="150"/>
        <end position="171"/>
    </location>
</feature>
<proteinExistence type="predicted"/>
<dbReference type="GO" id="GO:0005886">
    <property type="term" value="C:plasma membrane"/>
    <property type="evidence" value="ECO:0007669"/>
    <property type="project" value="TreeGrafter"/>
</dbReference>
<evidence type="ECO:0000259" key="7">
    <source>
        <dbReference type="PROSITE" id="PS50850"/>
    </source>
</evidence>
<dbReference type="Proteomes" id="UP000266673">
    <property type="component" value="Unassembled WGS sequence"/>
</dbReference>
<dbReference type="PROSITE" id="PS50850">
    <property type="entry name" value="MFS"/>
    <property type="match status" value="1"/>
</dbReference>
<organism evidence="8 9">
    <name type="scientific">Gigaspora rosea</name>
    <dbReference type="NCBI Taxonomy" id="44941"/>
    <lineage>
        <taxon>Eukaryota</taxon>
        <taxon>Fungi</taxon>
        <taxon>Fungi incertae sedis</taxon>
        <taxon>Mucoromycota</taxon>
        <taxon>Glomeromycotina</taxon>
        <taxon>Glomeromycetes</taxon>
        <taxon>Diversisporales</taxon>
        <taxon>Gigasporaceae</taxon>
        <taxon>Gigaspora</taxon>
    </lineage>
</organism>
<feature type="transmembrane region" description="Helical" evidence="6">
    <location>
        <begin position="382"/>
        <end position="408"/>
    </location>
</feature>
<evidence type="ECO:0000256" key="1">
    <source>
        <dbReference type="ARBA" id="ARBA00004141"/>
    </source>
</evidence>
<dbReference type="GO" id="GO:0022857">
    <property type="term" value="F:transmembrane transporter activity"/>
    <property type="evidence" value="ECO:0007669"/>
    <property type="project" value="InterPro"/>
</dbReference>
<dbReference type="EMBL" id="QKWP01000770">
    <property type="protein sequence ID" value="RIB15135.1"/>
    <property type="molecule type" value="Genomic_DNA"/>
</dbReference>
<keyword evidence="4 6" id="KW-1133">Transmembrane helix</keyword>
<keyword evidence="9" id="KW-1185">Reference proteome</keyword>
<reference evidence="8 9" key="1">
    <citation type="submission" date="2018-06" db="EMBL/GenBank/DDBJ databases">
        <title>Comparative genomics reveals the genomic features of Rhizophagus irregularis, R. cerebriforme, R. diaphanum and Gigaspora rosea, and their symbiotic lifestyle signature.</title>
        <authorList>
            <person name="Morin E."/>
            <person name="San Clemente H."/>
            <person name="Chen E.C.H."/>
            <person name="De La Providencia I."/>
            <person name="Hainaut M."/>
            <person name="Kuo A."/>
            <person name="Kohler A."/>
            <person name="Murat C."/>
            <person name="Tang N."/>
            <person name="Roy S."/>
            <person name="Loubradou J."/>
            <person name="Henrissat B."/>
            <person name="Grigoriev I.V."/>
            <person name="Corradi N."/>
            <person name="Roux C."/>
            <person name="Martin F.M."/>
        </authorList>
    </citation>
    <scope>NUCLEOTIDE SEQUENCE [LARGE SCALE GENOMIC DNA]</scope>
    <source>
        <strain evidence="8 9">DAOM 194757</strain>
    </source>
</reference>
<feature type="domain" description="Major facilitator superfamily (MFS) profile" evidence="7">
    <location>
        <begin position="1"/>
        <end position="416"/>
    </location>
</feature>
<protein>
    <submittedName>
        <fullName evidence="8">Major facilitator superfamily domain-containing protein</fullName>
    </submittedName>
</protein>
<name>A0A397UYA5_9GLOM</name>
<evidence type="ECO:0000256" key="5">
    <source>
        <dbReference type="ARBA" id="ARBA00023136"/>
    </source>
</evidence>
<keyword evidence="2" id="KW-0813">Transport</keyword>
<dbReference type="InterPro" id="IPR036259">
    <property type="entry name" value="MFS_trans_sf"/>
</dbReference>
<keyword evidence="5 6" id="KW-0472">Membrane</keyword>
<sequence>MSQKFENLCDADYSSITVVEVDEPTSSLNTQCDPKNDTCDTEDTNKLKNNNSKNLSHWRKRLILLIVSIAAAISPMTDAVLYPAFVQICSDFQAPEIFVNILAAIFTFFMGFGTFETRRRVYLICMPLILISCIICAITPNIWLLMVGRGIQACGTSSLVVIGCGIVADMYELTERGSAYGSFYLTYTFSVLLGPLFGGYFTQYFGWRSIFWYLAIVTGVVYIAILLFLLETFNSNNSNESNESDVEGSQIISSTSRKRFNPFLPFKLLRYPNIIISVLYISIFCTFVDIQLLVASKNFPKKYGVSTSTLGLLFIPSGIGLMVGSFIGGKYSDLVIKWKKSKLNDDESIQPEVRINSIWIATIIVPDVYILYGWLFEREIHIAVFLVLWSLGNFGVQIIFNIISTYLVDSNRSKSA</sequence>
<evidence type="ECO:0000256" key="6">
    <source>
        <dbReference type="SAM" id="Phobius"/>
    </source>
</evidence>